<dbReference type="CDD" id="cd05570">
    <property type="entry name" value="STKc_PKC"/>
    <property type="match status" value="1"/>
</dbReference>
<feature type="domain" description="Phorbol-ester/DAG-type" evidence="20">
    <location>
        <begin position="31"/>
        <end position="82"/>
    </location>
</feature>
<dbReference type="KEGG" id="tad:TRIADDRAFT_30067"/>
<organism evidence="22 23">
    <name type="scientific">Trichoplax adhaerens</name>
    <name type="common">Trichoplax reptans</name>
    <dbReference type="NCBI Taxonomy" id="10228"/>
    <lineage>
        <taxon>Eukaryota</taxon>
        <taxon>Metazoa</taxon>
        <taxon>Placozoa</taxon>
        <taxon>Uniplacotomia</taxon>
        <taxon>Trichoplacea</taxon>
        <taxon>Trichoplacidae</taxon>
        <taxon>Trichoplax</taxon>
    </lineage>
</organism>
<dbReference type="InterPro" id="IPR017441">
    <property type="entry name" value="Protein_kinase_ATP_BS"/>
</dbReference>
<dbReference type="Gene3D" id="3.30.200.20">
    <property type="entry name" value="Phosphorylase Kinase, domain 1"/>
    <property type="match status" value="1"/>
</dbReference>
<evidence type="ECO:0000256" key="2">
    <source>
        <dbReference type="ARBA" id="ARBA00012429"/>
    </source>
</evidence>
<dbReference type="InterPro" id="IPR002219">
    <property type="entry name" value="PKC_DAG/PE"/>
</dbReference>
<dbReference type="InterPro" id="IPR017892">
    <property type="entry name" value="Pkinase_C"/>
</dbReference>
<dbReference type="STRING" id="10228.B3S6K6"/>
<feature type="domain" description="Phorbol-ester/DAG-type" evidence="20">
    <location>
        <begin position="101"/>
        <end position="151"/>
    </location>
</feature>
<evidence type="ECO:0000256" key="8">
    <source>
        <dbReference type="ARBA" id="ARBA00022741"/>
    </source>
</evidence>
<dbReference type="GO" id="GO:0106310">
    <property type="term" value="F:protein serine kinase activity"/>
    <property type="evidence" value="ECO:0007669"/>
    <property type="project" value="RHEA"/>
</dbReference>
<dbReference type="HOGENOM" id="CLU_000288_54_4_1"/>
<dbReference type="SUPFAM" id="SSF57889">
    <property type="entry name" value="Cysteine-rich domain"/>
    <property type="match status" value="2"/>
</dbReference>
<evidence type="ECO:0000256" key="18">
    <source>
        <dbReference type="PROSITE-ProRule" id="PRU10141"/>
    </source>
</evidence>
<dbReference type="OMA" id="QIMRCAV"/>
<evidence type="ECO:0000256" key="1">
    <source>
        <dbReference type="ARBA" id="ARBA00005490"/>
    </source>
</evidence>
<dbReference type="CTD" id="6756997"/>
<dbReference type="GO" id="GO:0008270">
    <property type="term" value="F:zinc ion binding"/>
    <property type="evidence" value="ECO:0007669"/>
    <property type="project" value="UniProtKB-KW"/>
</dbReference>
<keyword evidence="12 15" id="KW-0067">ATP-binding</keyword>
<feature type="binding site" evidence="17">
    <location>
        <begin position="253"/>
        <end position="261"/>
    </location>
    <ligand>
        <name>ATP</name>
        <dbReference type="ChEBI" id="CHEBI:30616"/>
    </ligand>
</feature>
<evidence type="ECO:0000256" key="7">
    <source>
        <dbReference type="ARBA" id="ARBA00022737"/>
    </source>
</evidence>
<dbReference type="PhylomeDB" id="B3S6K6"/>
<dbReference type="GeneID" id="6756997"/>
<keyword evidence="10 15" id="KW-0418">Kinase</keyword>
<evidence type="ECO:0000256" key="17">
    <source>
        <dbReference type="PIRSR" id="PIRSR000551-51"/>
    </source>
</evidence>
<keyword evidence="11" id="KW-0862">Zinc</keyword>
<dbReference type="InterPro" id="IPR014376">
    <property type="entry name" value="Prot_kin_PKC_delta"/>
</dbReference>
<dbReference type="EMBL" id="DS985252">
    <property type="protein sequence ID" value="EDV21777.1"/>
    <property type="molecule type" value="Genomic_DNA"/>
</dbReference>
<dbReference type="SUPFAM" id="SSF56112">
    <property type="entry name" value="Protein kinase-like (PK-like)"/>
    <property type="match status" value="1"/>
</dbReference>
<dbReference type="PRINTS" id="PR00008">
    <property type="entry name" value="DAGPEDOMAIN"/>
</dbReference>
<dbReference type="InterPro" id="IPR000719">
    <property type="entry name" value="Prot_kinase_dom"/>
</dbReference>
<evidence type="ECO:0000256" key="3">
    <source>
        <dbReference type="ARBA" id="ARBA00022527"/>
    </source>
</evidence>
<dbReference type="Pfam" id="PF00069">
    <property type="entry name" value="Pkinase"/>
    <property type="match status" value="1"/>
</dbReference>
<dbReference type="GO" id="GO:0005524">
    <property type="term" value="F:ATP binding"/>
    <property type="evidence" value="ECO:0007669"/>
    <property type="project" value="UniProtKB-UniRule"/>
</dbReference>
<dbReference type="PROSITE" id="PS51285">
    <property type="entry name" value="AGC_KINASE_CTER"/>
    <property type="match status" value="1"/>
</dbReference>
<evidence type="ECO:0000256" key="9">
    <source>
        <dbReference type="ARBA" id="ARBA00022771"/>
    </source>
</evidence>
<dbReference type="CDD" id="cd20838">
    <property type="entry name" value="C1_nPKC_epsilon-like_rpt2"/>
    <property type="match status" value="1"/>
</dbReference>
<keyword evidence="6" id="KW-0479">Metal-binding</keyword>
<dbReference type="InterPro" id="IPR046349">
    <property type="entry name" value="C1-like_sf"/>
</dbReference>
<dbReference type="eggNOG" id="KOG0694">
    <property type="taxonomic scope" value="Eukaryota"/>
</dbReference>
<dbReference type="Gene3D" id="1.10.510.10">
    <property type="entry name" value="Transferase(Phosphotransferase) domain 1"/>
    <property type="match status" value="1"/>
</dbReference>
<dbReference type="InterPro" id="IPR008271">
    <property type="entry name" value="Ser/Thr_kinase_AS"/>
</dbReference>
<keyword evidence="5 15" id="KW-0808">Transferase</keyword>
<evidence type="ECO:0000313" key="22">
    <source>
        <dbReference type="EMBL" id="EDV21777.1"/>
    </source>
</evidence>
<feature type="domain" description="Protein kinase" evidence="19">
    <location>
        <begin position="247"/>
        <end position="506"/>
    </location>
</feature>
<keyword evidence="23" id="KW-1185">Reference proteome</keyword>
<keyword evidence="3 15" id="KW-0723">Serine/threonine-protein kinase</keyword>
<evidence type="ECO:0000259" key="19">
    <source>
        <dbReference type="PROSITE" id="PS50011"/>
    </source>
</evidence>
<comment type="similarity">
    <text evidence="1 15">Belongs to the protein kinase superfamily. AGC Ser/Thr protein kinase family. PKC subfamily.</text>
</comment>
<protein>
    <recommendedName>
        <fullName evidence="2 15">Protein kinase C</fullName>
        <ecNumber evidence="2 15">2.7.11.13</ecNumber>
    </recommendedName>
</protein>
<dbReference type="FunFam" id="3.30.60.20:FF:000122">
    <property type="entry name" value="Protein kinase C"/>
    <property type="match status" value="1"/>
</dbReference>
<evidence type="ECO:0000256" key="15">
    <source>
        <dbReference type="PIRNR" id="PIRNR000551"/>
    </source>
</evidence>
<dbReference type="PIRSF" id="PIRSF000551">
    <property type="entry name" value="PKC_delta"/>
    <property type="match status" value="1"/>
</dbReference>
<dbReference type="InterPro" id="IPR011009">
    <property type="entry name" value="Kinase-like_dom_sf"/>
</dbReference>
<dbReference type="Pfam" id="PF00433">
    <property type="entry name" value="Pkinase_C"/>
    <property type="match status" value="1"/>
</dbReference>
<dbReference type="InParanoid" id="B3S6K6"/>
<evidence type="ECO:0000256" key="5">
    <source>
        <dbReference type="ARBA" id="ARBA00022679"/>
    </source>
</evidence>
<evidence type="ECO:0000256" key="14">
    <source>
        <dbReference type="ARBA" id="ARBA00047470"/>
    </source>
</evidence>
<dbReference type="GO" id="GO:0004674">
    <property type="term" value="F:protein serine/threonine kinase activity"/>
    <property type="evidence" value="ECO:0000318"/>
    <property type="project" value="GO_Central"/>
</dbReference>
<keyword evidence="7" id="KW-0677">Repeat</keyword>
<dbReference type="Proteomes" id="UP000009022">
    <property type="component" value="Unassembled WGS sequence"/>
</dbReference>
<gene>
    <name evidence="22" type="ORF">TRIADDRAFT_30067</name>
</gene>
<dbReference type="RefSeq" id="XP_002115925.1">
    <property type="nucleotide sequence ID" value="XM_002115889.1"/>
</dbReference>
<feature type="active site" description="Proton acceptor" evidence="16">
    <location>
        <position position="371"/>
    </location>
</feature>
<dbReference type="PROSITE" id="PS00107">
    <property type="entry name" value="PROTEIN_KINASE_ATP"/>
    <property type="match status" value="1"/>
</dbReference>
<keyword evidence="9" id="KW-0863">Zinc-finger</keyword>
<dbReference type="GO" id="GO:0004697">
    <property type="term" value="F:diacylglycerol-dependent serine/threonine kinase activity"/>
    <property type="evidence" value="ECO:0007669"/>
    <property type="project" value="UniProtKB-EC"/>
</dbReference>
<evidence type="ECO:0000256" key="13">
    <source>
        <dbReference type="ARBA" id="ARBA00047272"/>
    </source>
</evidence>
<dbReference type="Pfam" id="PF00130">
    <property type="entry name" value="C1_1"/>
    <property type="match status" value="2"/>
</dbReference>
<accession>B3S6K6</accession>
<dbReference type="Gene3D" id="3.30.60.20">
    <property type="match status" value="2"/>
</dbReference>
<dbReference type="AlphaFoldDB" id="B3S6K6"/>
<dbReference type="FunFam" id="3.30.200.20:FF:000103">
    <property type="entry name" value="Protein kinase C"/>
    <property type="match status" value="1"/>
</dbReference>
<feature type="binding site" evidence="17 18">
    <location>
        <position position="276"/>
    </location>
    <ligand>
        <name>ATP</name>
        <dbReference type="ChEBI" id="CHEBI:30616"/>
    </ligand>
</feature>
<evidence type="ECO:0000256" key="16">
    <source>
        <dbReference type="PIRSR" id="PIRSR000551-50"/>
    </source>
</evidence>
<feature type="domain" description="AGC-kinase C-terminal" evidence="21">
    <location>
        <begin position="507"/>
        <end position="578"/>
    </location>
</feature>
<dbReference type="SMART" id="SM00133">
    <property type="entry name" value="S_TK_X"/>
    <property type="match status" value="1"/>
</dbReference>
<keyword evidence="8 15" id="KW-0547">Nucleotide-binding</keyword>
<dbReference type="SMART" id="SM00109">
    <property type="entry name" value="C1"/>
    <property type="match status" value="2"/>
</dbReference>
<dbReference type="PROSITE" id="PS50011">
    <property type="entry name" value="PROTEIN_KINASE_DOM"/>
    <property type="match status" value="1"/>
</dbReference>
<dbReference type="InterPro" id="IPR020454">
    <property type="entry name" value="DAG/PE-bd"/>
</dbReference>
<dbReference type="PROSITE" id="PS00108">
    <property type="entry name" value="PROTEIN_KINASE_ST"/>
    <property type="match status" value="1"/>
</dbReference>
<dbReference type="GO" id="GO:0035556">
    <property type="term" value="P:intracellular signal transduction"/>
    <property type="evidence" value="ECO:0000318"/>
    <property type="project" value="GO_Central"/>
</dbReference>
<sequence length="581" mass="67169">MSINSVTPLTKHHTWTRQGAFKRKKVHEICGHQFVATYFRQFTYCSHCKEFIWGVIGRQGYQCRSCRIVVHKRCHQLTVTKCTSNLPEDEDSTIGFNINVPHNFATHSYRSPAFCDHCGSLLYGLFRQGKQCKECKRNVHFRCIQYVPNDCGINKAQVGAALAAIGRSSDFLHKNSISSADEKPVYLKWHFNFSSVKFENYIKIYICITLLIRMERVFDRSKRKLQEKLSHHQTHADNKKIHSIDDFKFLKVLGRGTFGKVMLGELKSTGDVFAIKILRKESVLQDDDAECAIMERRILALSIKHPFLVGLYCSFQTTHRLFYVMEYANGGDLMFQIQKYSRFNEEKTRFYSAEIVLALQFLHQNGIIYRDLKLDNVLLDSEGHIKITDFGMCKENMFGSCLTKTFCGTPDYIAPEILLEIDYGFSVDWWSLGVLMYEMLAGEPPFEGDSEEELFESILHNDIHYPVWLSREALRILKGLLIKNPGKRLGCTLSKDENSIRDNAFFTNINWAKLEKREVIPPVIPNVKNRYDCSNFDEEFVNEKPILTPTGDSTLDSIDQQEFQGFSFVNRGNIKFYSSQN</sequence>
<evidence type="ECO:0000259" key="20">
    <source>
        <dbReference type="PROSITE" id="PS50081"/>
    </source>
</evidence>
<dbReference type="PROSITE" id="PS00479">
    <property type="entry name" value="ZF_DAG_PE_1"/>
    <property type="match status" value="1"/>
</dbReference>
<evidence type="ECO:0000256" key="11">
    <source>
        <dbReference type="ARBA" id="ARBA00022833"/>
    </source>
</evidence>
<evidence type="ECO:0000259" key="21">
    <source>
        <dbReference type="PROSITE" id="PS51285"/>
    </source>
</evidence>
<dbReference type="PANTHER" id="PTHR24351">
    <property type="entry name" value="RIBOSOMAL PROTEIN S6 KINASE"/>
    <property type="match status" value="1"/>
</dbReference>
<comment type="catalytic activity">
    <reaction evidence="13 15">
        <text>L-threonyl-[protein] + ATP = O-phospho-L-threonyl-[protein] + ADP + H(+)</text>
        <dbReference type="Rhea" id="RHEA:46608"/>
        <dbReference type="Rhea" id="RHEA-COMP:11060"/>
        <dbReference type="Rhea" id="RHEA-COMP:11605"/>
        <dbReference type="ChEBI" id="CHEBI:15378"/>
        <dbReference type="ChEBI" id="CHEBI:30013"/>
        <dbReference type="ChEBI" id="CHEBI:30616"/>
        <dbReference type="ChEBI" id="CHEBI:61977"/>
        <dbReference type="ChEBI" id="CHEBI:456216"/>
        <dbReference type="EC" id="2.7.11.13"/>
    </reaction>
</comment>
<dbReference type="FunCoup" id="B3S6K6">
    <property type="interactions" value="893"/>
</dbReference>
<reference evidence="22 23" key="1">
    <citation type="journal article" date="2008" name="Nature">
        <title>The Trichoplax genome and the nature of placozoans.</title>
        <authorList>
            <person name="Srivastava M."/>
            <person name="Begovic E."/>
            <person name="Chapman J."/>
            <person name="Putnam N.H."/>
            <person name="Hellsten U."/>
            <person name="Kawashima T."/>
            <person name="Kuo A."/>
            <person name="Mitros T."/>
            <person name="Salamov A."/>
            <person name="Carpenter M.L."/>
            <person name="Signorovitch A.Y."/>
            <person name="Moreno M.A."/>
            <person name="Kamm K."/>
            <person name="Grimwood J."/>
            <person name="Schmutz J."/>
            <person name="Shapiro H."/>
            <person name="Grigoriev I.V."/>
            <person name="Buss L.W."/>
            <person name="Schierwater B."/>
            <person name="Dellaporta S.L."/>
            <person name="Rokhsar D.S."/>
        </authorList>
    </citation>
    <scope>NUCLEOTIDE SEQUENCE [LARGE SCALE GENOMIC DNA]</scope>
    <source>
        <strain evidence="22 23">Grell-BS-1999</strain>
    </source>
</reference>
<dbReference type="SMART" id="SM00220">
    <property type="entry name" value="S_TKc"/>
    <property type="match status" value="1"/>
</dbReference>
<evidence type="ECO:0000256" key="6">
    <source>
        <dbReference type="ARBA" id="ARBA00022723"/>
    </source>
</evidence>
<evidence type="ECO:0000256" key="4">
    <source>
        <dbReference type="ARBA" id="ARBA00022553"/>
    </source>
</evidence>
<dbReference type="InterPro" id="IPR000961">
    <property type="entry name" value="AGC-kinase_C"/>
</dbReference>
<evidence type="ECO:0000313" key="23">
    <source>
        <dbReference type="Proteomes" id="UP000009022"/>
    </source>
</evidence>
<comment type="catalytic activity">
    <reaction evidence="14">
        <text>L-seryl-[protein] + ATP = O-phospho-L-seryl-[protein] + ADP + H(+)</text>
        <dbReference type="Rhea" id="RHEA:17989"/>
        <dbReference type="Rhea" id="RHEA-COMP:9863"/>
        <dbReference type="Rhea" id="RHEA-COMP:11604"/>
        <dbReference type="ChEBI" id="CHEBI:15378"/>
        <dbReference type="ChEBI" id="CHEBI:29999"/>
        <dbReference type="ChEBI" id="CHEBI:30616"/>
        <dbReference type="ChEBI" id="CHEBI:83421"/>
        <dbReference type="ChEBI" id="CHEBI:456216"/>
        <dbReference type="EC" id="2.7.11.13"/>
    </reaction>
</comment>
<proteinExistence type="inferred from homology"/>
<dbReference type="OrthoDB" id="63267at2759"/>
<dbReference type="FunFam" id="1.10.510.10:FF:000150">
    <property type="entry name" value="Protein kinase C, theta"/>
    <property type="match status" value="1"/>
</dbReference>
<keyword evidence="4" id="KW-0597">Phosphoprotein</keyword>
<dbReference type="EC" id="2.7.11.13" evidence="2 15"/>
<dbReference type="PROSITE" id="PS50081">
    <property type="entry name" value="ZF_DAG_PE_2"/>
    <property type="match status" value="2"/>
</dbReference>
<evidence type="ECO:0000256" key="12">
    <source>
        <dbReference type="ARBA" id="ARBA00022840"/>
    </source>
</evidence>
<name>B3S6K6_TRIAD</name>
<evidence type="ECO:0000256" key="10">
    <source>
        <dbReference type="ARBA" id="ARBA00022777"/>
    </source>
</evidence>